<feature type="compositionally biased region" description="Low complexity" evidence="1">
    <location>
        <begin position="133"/>
        <end position="145"/>
    </location>
</feature>
<evidence type="ECO:0000313" key="2">
    <source>
        <dbReference type="EMBL" id="MFC5405978.1"/>
    </source>
</evidence>
<feature type="compositionally biased region" description="Low complexity" evidence="1">
    <location>
        <begin position="106"/>
        <end position="118"/>
    </location>
</feature>
<evidence type="ECO:0000313" key="3">
    <source>
        <dbReference type="Proteomes" id="UP001596113"/>
    </source>
</evidence>
<accession>A0ABW0I0A4</accession>
<evidence type="ECO:0000256" key="1">
    <source>
        <dbReference type="SAM" id="MobiDB-lite"/>
    </source>
</evidence>
<reference evidence="3" key="1">
    <citation type="journal article" date="2019" name="Int. J. Syst. Evol. Microbiol.">
        <title>The Global Catalogue of Microorganisms (GCM) 10K type strain sequencing project: providing services to taxonomists for standard genome sequencing and annotation.</title>
        <authorList>
            <consortium name="The Broad Institute Genomics Platform"/>
            <consortium name="The Broad Institute Genome Sequencing Center for Infectious Disease"/>
            <person name="Wu L."/>
            <person name="Ma J."/>
        </authorList>
    </citation>
    <scope>NUCLEOTIDE SEQUENCE [LARGE SCALE GENOMIC DNA]</scope>
    <source>
        <strain evidence="3">CGMCC 1.18575</strain>
    </source>
</reference>
<name>A0ABW0I0A4_9BACL</name>
<feature type="region of interest" description="Disordered" evidence="1">
    <location>
        <begin position="100"/>
        <end position="149"/>
    </location>
</feature>
<comment type="caution">
    <text evidence="2">The sequence shown here is derived from an EMBL/GenBank/DDBJ whole genome shotgun (WGS) entry which is preliminary data.</text>
</comment>
<proteinExistence type="predicted"/>
<gene>
    <name evidence="2" type="ORF">ACFPOF_24820</name>
</gene>
<protein>
    <submittedName>
        <fullName evidence="2">Uncharacterized protein</fullName>
    </submittedName>
</protein>
<dbReference type="EMBL" id="JBHSMI010000052">
    <property type="protein sequence ID" value="MFC5405978.1"/>
    <property type="molecule type" value="Genomic_DNA"/>
</dbReference>
<organism evidence="2 3">
    <name type="scientific">Cohnella soli</name>
    <dbReference type="NCBI Taxonomy" id="425005"/>
    <lineage>
        <taxon>Bacteria</taxon>
        <taxon>Bacillati</taxon>
        <taxon>Bacillota</taxon>
        <taxon>Bacilli</taxon>
        <taxon>Bacillales</taxon>
        <taxon>Paenibacillaceae</taxon>
        <taxon>Cohnella</taxon>
    </lineage>
</organism>
<keyword evidence="3" id="KW-1185">Reference proteome</keyword>
<dbReference type="RefSeq" id="WP_378137749.1">
    <property type="nucleotide sequence ID" value="NZ_JBHSMI010000052.1"/>
</dbReference>
<dbReference type="Proteomes" id="UP001596113">
    <property type="component" value="Unassembled WGS sequence"/>
</dbReference>
<sequence length="249" mass="27404">MEATKVNDIKYHPPKGEYSPFADEDDYAERGRGWGLFGKTPKKLFWYKSATAQYQVTIVGFEEYQSLNVLVIEFENGKLSCIHPAFLKEMQNGTFGRYAASDESDATTGESSAAATSREVGEEADDNEKPKAKATAKAKGATKAAAPKKEKVELPTDKVKFTAKLKEFATKANHFSDTDDEVLLLEDVTILGEAPLALGEAWCGYSNTLKALGLEVGNVLTFEGKVVDKKFNKEIIYKVNNPSKIVVQQ</sequence>